<comment type="caution">
    <text evidence="3">The sequence shown here is derived from an EMBL/GenBank/DDBJ whole genome shotgun (WGS) entry which is preliminary data.</text>
</comment>
<feature type="domain" description="DUF7847" evidence="2">
    <location>
        <begin position="3"/>
        <end position="244"/>
    </location>
</feature>
<dbReference type="InterPro" id="IPR057169">
    <property type="entry name" value="DUF7847"/>
</dbReference>
<sequence length="251" mass="27064">MALKIASSITGGIERVTNRTGVALLAGYTVLGLAWQLIINSIFLKYLQDSGIVNEATGMEVTTSGGFFGTTAPLSVLGIGAVICFLALTWYGVFAIRTINANTNRLNSNYLTRNIGYVLANSLLGGIVLTIVISVGSILLFIPGIIAYVAFLFVPFLIAIEDRGFIDAFRESWAMTRGNWLKLFGLLIIVFIAFLVVMIPSSMFLGPAITSVVGSTIGAYVMNFVVMPLSILMLGIWIEAFNQLDRNGMQA</sequence>
<reference evidence="3 4" key="1">
    <citation type="journal article" date="2014" name="PLoS Genet.">
        <title>Phylogenetically driven sequencing of extremely halophilic archaea reveals strategies for static and dynamic osmo-response.</title>
        <authorList>
            <person name="Becker E.A."/>
            <person name="Seitzer P.M."/>
            <person name="Tritt A."/>
            <person name="Larsen D."/>
            <person name="Krusor M."/>
            <person name="Yao A.I."/>
            <person name="Wu D."/>
            <person name="Madern D."/>
            <person name="Eisen J.A."/>
            <person name="Darling A.E."/>
            <person name="Facciotti M.T."/>
        </authorList>
    </citation>
    <scope>NUCLEOTIDE SEQUENCE [LARGE SCALE GENOMIC DNA]</scope>
    <source>
        <strain evidence="3 4">ATCC BAA-897</strain>
    </source>
</reference>
<keyword evidence="4" id="KW-1185">Reference proteome</keyword>
<evidence type="ECO:0000313" key="4">
    <source>
        <dbReference type="Proteomes" id="UP000011508"/>
    </source>
</evidence>
<feature type="transmembrane region" description="Helical" evidence="1">
    <location>
        <begin position="21"/>
        <end position="47"/>
    </location>
</feature>
<dbReference type="EMBL" id="AOLM01000006">
    <property type="protein sequence ID" value="ELZ96681.1"/>
    <property type="molecule type" value="Genomic_DNA"/>
</dbReference>
<dbReference type="OrthoDB" id="205869at2157"/>
<accession>M0IIR5</accession>
<gene>
    <name evidence="3" type="ORF">C441_04044</name>
</gene>
<feature type="transmembrane region" description="Helical" evidence="1">
    <location>
        <begin position="217"/>
        <end position="238"/>
    </location>
</feature>
<dbReference type="RefSeq" id="WP_007273899.1">
    <property type="nucleotide sequence ID" value="NZ_AOLM01000006.1"/>
</dbReference>
<protein>
    <recommendedName>
        <fullName evidence="2">DUF7847 domain-containing protein</fullName>
    </recommendedName>
</protein>
<organism evidence="3 4">
    <name type="scientific">Haloferax sulfurifontis ATCC BAA-897</name>
    <dbReference type="NCBI Taxonomy" id="662480"/>
    <lineage>
        <taxon>Archaea</taxon>
        <taxon>Methanobacteriati</taxon>
        <taxon>Methanobacteriota</taxon>
        <taxon>Stenosarchaea group</taxon>
        <taxon>Halobacteria</taxon>
        <taxon>Halobacteriales</taxon>
        <taxon>Haloferacaceae</taxon>
        <taxon>Haloferax</taxon>
    </lineage>
</organism>
<feature type="transmembrane region" description="Helical" evidence="1">
    <location>
        <begin position="180"/>
        <end position="205"/>
    </location>
</feature>
<evidence type="ECO:0000256" key="1">
    <source>
        <dbReference type="SAM" id="Phobius"/>
    </source>
</evidence>
<name>M0IIR5_9EURY</name>
<feature type="transmembrane region" description="Helical" evidence="1">
    <location>
        <begin position="115"/>
        <end position="135"/>
    </location>
</feature>
<dbReference type="Proteomes" id="UP000011508">
    <property type="component" value="Unassembled WGS sequence"/>
</dbReference>
<keyword evidence="1" id="KW-0812">Transmembrane</keyword>
<proteinExistence type="predicted"/>
<keyword evidence="1" id="KW-0472">Membrane</keyword>
<feature type="transmembrane region" description="Helical" evidence="1">
    <location>
        <begin position="141"/>
        <end position="160"/>
    </location>
</feature>
<dbReference type="AlphaFoldDB" id="M0IIR5"/>
<feature type="transmembrane region" description="Helical" evidence="1">
    <location>
        <begin position="67"/>
        <end position="94"/>
    </location>
</feature>
<evidence type="ECO:0000313" key="3">
    <source>
        <dbReference type="EMBL" id="ELZ96681.1"/>
    </source>
</evidence>
<evidence type="ECO:0000259" key="2">
    <source>
        <dbReference type="Pfam" id="PF25231"/>
    </source>
</evidence>
<keyword evidence="1" id="KW-1133">Transmembrane helix</keyword>
<dbReference type="Pfam" id="PF25231">
    <property type="entry name" value="DUF7847"/>
    <property type="match status" value="1"/>
</dbReference>